<name>A0A8S4PZD2_OWEFU</name>
<gene>
    <name evidence="2" type="ORF">OFUS_LOCUS22310</name>
</gene>
<dbReference type="EMBL" id="CAIIXF020000010">
    <property type="protein sequence ID" value="CAH1798134.1"/>
    <property type="molecule type" value="Genomic_DNA"/>
</dbReference>
<keyword evidence="3" id="KW-1185">Reference proteome</keyword>
<feature type="non-terminal residue" evidence="2">
    <location>
        <position position="1"/>
    </location>
</feature>
<feature type="region of interest" description="Disordered" evidence="1">
    <location>
        <begin position="57"/>
        <end position="104"/>
    </location>
</feature>
<dbReference type="AlphaFoldDB" id="A0A8S4PZD2"/>
<sequence length="104" mass="11672">FKHEIVDKNILFLNLHIYPTSPGKIRIAAPLGSLVKYRELFDIAKLTELQMENCHVTMADPGGAHGARPPPPPKVGPEKKSWAQKNFRPKKAPKSGPFGHYWAF</sequence>
<reference evidence="2" key="1">
    <citation type="submission" date="2022-03" db="EMBL/GenBank/DDBJ databases">
        <authorList>
            <person name="Martin C."/>
        </authorList>
    </citation>
    <scope>NUCLEOTIDE SEQUENCE</scope>
</reference>
<evidence type="ECO:0000256" key="1">
    <source>
        <dbReference type="SAM" id="MobiDB-lite"/>
    </source>
</evidence>
<dbReference type="Proteomes" id="UP000749559">
    <property type="component" value="Unassembled WGS sequence"/>
</dbReference>
<evidence type="ECO:0000313" key="2">
    <source>
        <dbReference type="EMBL" id="CAH1798134.1"/>
    </source>
</evidence>
<protein>
    <submittedName>
        <fullName evidence="2">Uncharacterized protein</fullName>
    </submittedName>
</protein>
<comment type="caution">
    <text evidence="2">The sequence shown here is derived from an EMBL/GenBank/DDBJ whole genome shotgun (WGS) entry which is preliminary data.</text>
</comment>
<accession>A0A8S4PZD2</accession>
<organism evidence="2 3">
    <name type="scientific">Owenia fusiformis</name>
    <name type="common">Polychaete worm</name>
    <dbReference type="NCBI Taxonomy" id="6347"/>
    <lineage>
        <taxon>Eukaryota</taxon>
        <taxon>Metazoa</taxon>
        <taxon>Spiralia</taxon>
        <taxon>Lophotrochozoa</taxon>
        <taxon>Annelida</taxon>
        <taxon>Polychaeta</taxon>
        <taxon>Sedentaria</taxon>
        <taxon>Canalipalpata</taxon>
        <taxon>Sabellida</taxon>
        <taxon>Oweniida</taxon>
        <taxon>Oweniidae</taxon>
        <taxon>Owenia</taxon>
    </lineage>
</organism>
<proteinExistence type="predicted"/>
<evidence type="ECO:0000313" key="3">
    <source>
        <dbReference type="Proteomes" id="UP000749559"/>
    </source>
</evidence>